<dbReference type="EMBL" id="CM000882">
    <property type="protein sequence ID" value="PNT67454.1"/>
    <property type="molecule type" value="Genomic_DNA"/>
</dbReference>
<sequence length="186" mass="21561">MEIVSWNCRGLGNRPAVRRLLELQKSENPDMVFLSETRLVKSKLERIRWMLGLPNLLARDCDETGGRVGVKRERWKGVSGNFKFEARWLAENDCRGIVEEAWEDAAVMSGSSVLTTLRKVARDLRSWDRDVLGDLEKRLNKAKADLEKCRRRNLNAYNVSQEALLRRKVDKLEEETDTFLETDISH</sequence>
<dbReference type="GO" id="GO:0003906">
    <property type="term" value="F:DNA-(apurinic or apyrimidinic site) endonuclease activity"/>
    <property type="evidence" value="ECO:0000318"/>
    <property type="project" value="GO_Central"/>
</dbReference>
<dbReference type="Gene3D" id="3.60.10.10">
    <property type="entry name" value="Endonuclease/exonuclease/phosphatase"/>
    <property type="match status" value="1"/>
</dbReference>
<dbReference type="Proteomes" id="UP000008810">
    <property type="component" value="Chromosome 3"/>
</dbReference>
<dbReference type="GO" id="GO:0008081">
    <property type="term" value="F:phosphoric diester hydrolase activity"/>
    <property type="evidence" value="ECO:0000318"/>
    <property type="project" value="GO_Central"/>
</dbReference>
<reference evidence="2" key="3">
    <citation type="submission" date="2018-08" db="UniProtKB">
        <authorList>
            <consortium name="EnsemblPlants"/>
        </authorList>
    </citation>
    <scope>IDENTIFICATION</scope>
    <source>
        <strain evidence="2">cv. Bd21</strain>
    </source>
</reference>
<dbReference type="EnsemblPlants" id="PNT67454">
    <property type="protein sequence ID" value="PNT67454"/>
    <property type="gene ID" value="BRADI_3g27555v3"/>
</dbReference>
<dbReference type="SUPFAM" id="SSF56219">
    <property type="entry name" value="DNase I-like"/>
    <property type="match status" value="1"/>
</dbReference>
<accession>A0A2K2CZJ9</accession>
<reference evidence="1" key="2">
    <citation type="submission" date="2017-06" db="EMBL/GenBank/DDBJ databases">
        <title>WGS assembly of Brachypodium distachyon.</title>
        <authorList>
            <consortium name="The International Brachypodium Initiative"/>
            <person name="Lucas S."/>
            <person name="Harmon-Smith M."/>
            <person name="Lail K."/>
            <person name="Tice H."/>
            <person name="Grimwood J."/>
            <person name="Bruce D."/>
            <person name="Barry K."/>
            <person name="Shu S."/>
            <person name="Lindquist E."/>
            <person name="Wang M."/>
            <person name="Pitluck S."/>
            <person name="Vogel J.P."/>
            <person name="Garvin D.F."/>
            <person name="Mockler T.C."/>
            <person name="Schmutz J."/>
            <person name="Rokhsar D."/>
            <person name="Bevan M.W."/>
        </authorList>
    </citation>
    <scope>NUCLEOTIDE SEQUENCE</scope>
    <source>
        <strain evidence="1">Bd21</strain>
    </source>
</reference>
<name>A0A2K2CZJ9_BRADI</name>
<dbReference type="AlphaFoldDB" id="A0A2K2CZJ9"/>
<gene>
    <name evidence="1" type="ORF">BRADI_3g27555v3</name>
</gene>
<protein>
    <recommendedName>
        <fullName evidence="4">Endonuclease/exonuclease/phosphatase domain-containing protein</fullName>
    </recommendedName>
</protein>
<dbReference type="InterPro" id="IPR036691">
    <property type="entry name" value="Endo/exonu/phosph_ase_sf"/>
</dbReference>
<evidence type="ECO:0008006" key="4">
    <source>
        <dbReference type="Google" id="ProtNLM"/>
    </source>
</evidence>
<evidence type="ECO:0000313" key="3">
    <source>
        <dbReference type="Proteomes" id="UP000008810"/>
    </source>
</evidence>
<reference evidence="1 2" key="1">
    <citation type="journal article" date="2010" name="Nature">
        <title>Genome sequencing and analysis of the model grass Brachypodium distachyon.</title>
        <authorList>
            <consortium name="International Brachypodium Initiative"/>
        </authorList>
    </citation>
    <scope>NUCLEOTIDE SEQUENCE [LARGE SCALE GENOMIC DNA]</scope>
    <source>
        <strain evidence="1 2">Bd21</strain>
    </source>
</reference>
<dbReference type="GO" id="GO:0005634">
    <property type="term" value="C:nucleus"/>
    <property type="evidence" value="ECO:0000318"/>
    <property type="project" value="GO_Central"/>
</dbReference>
<dbReference type="Gramene" id="PNT67454">
    <property type="protein sequence ID" value="PNT67454"/>
    <property type="gene ID" value="BRADI_3g27555v3"/>
</dbReference>
<keyword evidence="3" id="KW-1185">Reference proteome</keyword>
<proteinExistence type="predicted"/>
<organism evidence="1">
    <name type="scientific">Brachypodium distachyon</name>
    <name type="common">Purple false brome</name>
    <name type="synonym">Trachynia distachya</name>
    <dbReference type="NCBI Taxonomy" id="15368"/>
    <lineage>
        <taxon>Eukaryota</taxon>
        <taxon>Viridiplantae</taxon>
        <taxon>Streptophyta</taxon>
        <taxon>Embryophyta</taxon>
        <taxon>Tracheophyta</taxon>
        <taxon>Spermatophyta</taxon>
        <taxon>Magnoliopsida</taxon>
        <taxon>Liliopsida</taxon>
        <taxon>Poales</taxon>
        <taxon>Poaceae</taxon>
        <taxon>BOP clade</taxon>
        <taxon>Pooideae</taxon>
        <taxon>Stipodae</taxon>
        <taxon>Brachypodieae</taxon>
        <taxon>Brachypodium</taxon>
    </lineage>
</organism>
<evidence type="ECO:0000313" key="2">
    <source>
        <dbReference type="EnsemblPlants" id="PNT67454"/>
    </source>
</evidence>
<dbReference type="OrthoDB" id="670418at2759"/>
<dbReference type="InParanoid" id="A0A2K2CZJ9"/>
<dbReference type="GO" id="GO:0006284">
    <property type="term" value="P:base-excision repair"/>
    <property type="evidence" value="ECO:0000318"/>
    <property type="project" value="GO_Central"/>
</dbReference>
<evidence type="ECO:0000313" key="1">
    <source>
        <dbReference type="EMBL" id="PNT67454.1"/>
    </source>
</evidence>
<dbReference type="GO" id="GO:0008311">
    <property type="term" value="F:double-stranded DNA 3'-5' DNA exonuclease activity"/>
    <property type="evidence" value="ECO:0000318"/>
    <property type="project" value="GO_Central"/>
</dbReference>